<feature type="region of interest" description="Disordered" evidence="1">
    <location>
        <begin position="133"/>
        <end position="216"/>
    </location>
</feature>
<evidence type="ECO:0000313" key="2">
    <source>
        <dbReference type="EMBL" id="RMX49694.1"/>
    </source>
</evidence>
<protein>
    <submittedName>
        <fullName evidence="2">Uncharacterized protein</fullName>
    </submittedName>
</protein>
<dbReference type="Proteomes" id="UP000275408">
    <property type="component" value="Unassembled WGS sequence"/>
</dbReference>
<evidence type="ECO:0000313" key="3">
    <source>
        <dbReference type="Proteomes" id="UP000275408"/>
    </source>
</evidence>
<evidence type="ECO:0000256" key="1">
    <source>
        <dbReference type="SAM" id="MobiDB-lite"/>
    </source>
</evidence>
<comment type="caution">
    <text evidence="2">The sequence shown here is derived from an EMBL/GenBank/DDBJ whole genome shotgun (WGS) entry which is preliminary data.</text>
</comment>
<proteinExistence type="predicted"/>
<sequence length="216" mass="24083">MTKDVVSLQKRLLRSKTEEIASGVFVIGAMEKISNNSETPSQAERTVILVKHKEQLPYLKGTIVIDHIIKAAETTKLAAVPLQCIDQKCRKKLKKVKVSGTRSKDVSKVKDEVEDMFFYLAWLEKTSSNFITIDSGNEGSEDDDTQNVDDKSNTTETTTSDADNHAASNFRPTKKPKLQTKRKSAGKKSGCCKCRSASSAVDRRKTWAEANTRLQR</sequence>
<name>A0A3M6U845_POCDA</name>
<gene>
    <name evidence="2" type="ORF">pdam_00024120</name>
</gene>
<accession>A0A3M6U845</accession>
<organism evidence="2 3">
    <name type="scientific">Pocillopora damicornis</name>
    <name type="common">Cauliflower coral</name>
    <name type="synonym">Millepora damicornis</name>
    <dbReference type="NCBI Taxonomy" id="46731"/>
    <lineage>
        <taxon>Eukaryota</taxon>
        <taxon>Metazoa</taxon>
        <taxon>Cnidaria</taxon>
        <taxon>Anthozoa</taxon>
        <taxon>Hexacorallia</taxon>
        <taxon>Scleractinia</taxon>
        <taxon>Astrocoeniina</taxon>
        <taxon>Pocilloporidae</taxon>
        <taxon>Pocillopora</taxon>
    </lineage>
</organism>
<dbReference type="AlphaFoldDB" id="A0A3M6U845"/>
<feature type="compositionally biased region" description="Basic residues" evidence="1">
    <location>
        <begin position="172"/>
        <end position="186"/>
    </location>
</feature>
<reference evidence="2 3" key="1">
    <citation type="journal article" date="2018" name="Sci. Rep.">
        <title>Comparative analysis of the Pocillopora damicornis genome highlights role of immune system in coral evolution.</title>
        <authorList>
            <person name="Cunning R."/>
            <person name="Bay R.A."/>
            <person name="Gillette P."/>
            <person name="Baker A.C."/>
            <person name="Traylor-Knowles N."/>
        </authorList>
    </citation>
    <scope>NUCLEOTIDE SEQUENCE [LARGE SCALE GENOMIC DNA]</scope>
    <source>
        <strain evidence="2">RSMAS</strain>
        <tissue evidence="2">Whole animal</tissue>
    </source>
</reference>
<feature type="compositionally biased region" description="Polar residues" evidence="1">
    <location>
        <begin position="154"/>
        <end position="171"/>
    </location>
</feature>
<dbReference type="EMBL" id="RCHS01002068">
    <property type="protein sequence ID" value="RMX49694.1"/>
    <property type="molecule type" value="Genomic_DNA"/>
</dbReference>
<keyword evidence="3" id="KW-1185">Reference proteome</keyword>